<dbReference type="RefSeq" id="XP_045956912.1">
    <property type="nucleotide sequence ID" value="XM_046102956.1"/>
</dbReference>
<organism evidence="2 3">
    <name type="scientific">Truncatella angustata</name>
    <dbReference type="NCBI Taxonomy" id="152316"/>
    <lineage>
        <taxon>Eukaryota</taxon>
        <taxon>Fungi</taxon>
        <taxon>Dikarya</taxon>
        <taxon>Ascomycota</taxon>
        <taxon>Pezizomycotina</taxon>
        <taxon>Sordariomycetes</taxon>
        <taxon>Xylariomycetidae</taxon>
        <taxon>Amphisphaeriales</taxon>
        <taxon>Sporocadaceae</taxon>
        <taxon>Truncatella</taxon>
    </lineage>
</organism>
<evidence type="ECO:0000313" key="2">
    <source>
        <dbReference type="EMBL" id="KAH6652635.1"/>
    </source>
</evidence>
<evidence type="ECO:0000259" key="1">
    <source>
        <dbReference type="Pfam" id="PF06985"/>
    </source>
</evidence>
<sequence>MRLLHFRNGELNLTSDYIHDLPPYAILSHTWGIDGDEVTFQDLVNNTGGDKPGYRKILFCGEQAKCDGLEYFWVDTCCIDGGSSVELTEAINSMFRWYQNAAYCYVYLSDVSTGSDQALDSWETQFWQSRWFTRIWTLQDLIAPQTVRFFSVEGYLLGDKQSLEQLIHDITGLPTRILRGCQLSEFSIAERCSWAKNRRASRPEDKAYCLLGILGISMVLQYGEGEEGAFRTLRREIMFHYNVDLGKC</sequence>
<dbReference type="PANTHER" id="PTHR10622:SF10">
    <property type="entry name" value="HET DOMAIN-CONTAINING PROTEIN"/>
    <property type="match status" value="1"/>
</dbReference>
<accession>A0A9P8ZVI2</accession>
<comment type="caution">
    <text evidence="2">The sequence shown here is derived from an EMBL/GenBank/DDBJ whole genome shotgun (WGS) entry which is preliminary data.</text>
</comment>
<dbReference type="AlphaFoldDB" id="A0A9P8ZVI2"/>
<dbReference type="Pfam" id="PF06985">
    <property type="entry name" value="HET"/>
    <property type="match status" value="1"/>
</dbReference>
<proteinExistence type="predicted"/>
<name>A0A9P8ZVI2_9PEZI</name>
<feature type="domain" description="Heterokaryon incompatibility" evidence="1">
    <location>
        <begin position="24"/>
        <end position="115"/>
    </location>
</feature>
<dbReference type="PANTHER" id="PTHR10622">
    <property type="entry name" value="HET DOMAIN-CONTAINING PROTEIN"/>
    <property type="match status" value="1"/>
</dbReference>
<dbReference type="OrthoDB" id="674604at2759"/>
<protein>
    <submittedName>
        <fullName evidence="2">Heterokaryon incompatibility protein-domain-containing protein</fullName>
    </submittedName>
</protein>
<dbReference type="EMBL" id="JAGPXC010000005">
    <property type="protein sequence ID" value="KAH6652635.1"/>
    <property type="molecule type" value="Genomic_DNA"/>
</dbReference>
<dbReference type="GeneID" id="70131848"/>
<reference evidence="2" key="1">
    <citation type="journal article" date="2021" name="Nat. Commun.">
        <title>Genetic determinants of endophytism in the Arabidopsis root mycobiome.</title>
        <authorList>
            <person name="Mesny F."/>
            <person name="Miyauchi S."/>
            <person name="Thiergart T."/>
            <person name="Pickel B."/>
            <person name="Atanasova L."/>
            <person name="Karlsson M."/>
            <person name="Huettel B."/>
            <person name="Barry K.W."/>
            <person name="Haridas S."/>
            <person name="Chen C."/>
            <person name="Bauer D."/>
            <person name="Andreopoulos W."/>
            <person name="Pangilinan J."/>
            <person name="LaButti K."/>
            <person name="Riley R."/>
            <person name="Lipzen A."/>
            <person name="Clum A."/>
            <person name="Drula E."/>
            <person name="Henrissat B."/>
            <person name="Kohler A."/>
            <person name="Grigoriev I.V."/>
            <person name="Martin F.M."/>
            <person name="Hacquard S."/>
        </authorList>
    </citation>
    <scope>NUCLEOTIDE SEQUENCE</scope>
    <source>
        <strain evidence="2">MPI-SDFR-AT-0073</strain>
    </source>
</reference>
<dbReference type="InterPro" id="IPR010730">
    <property type="entry name" value="HET"/>
</dbReference>
<gene>
    <name evidence="2" type="ORF">BKA67DRAFT_567070</name>
</gene>
<evidence type="ECO:0000313" key="3">
    <source>
        <dbReference type="Proteomes" id="UP000758603"/>
    </source>
</evidence>
<keyword evidence="3" id="KW-1185">Reference proteome</keyword>
<dbReference type="Proteomes" id="UP000758603">
    <property type="component" value="Unassembled WGS sequence"/>
</dbReference>